<dbReference type="Proteomes" id="UP000198951">
    <property type="component" value="Unassembled WGS sequence"/>
</dbReference>
<feature type="transmembrane region" description="Helical" evidence="5">
    <location>
        <begin position="21"/>
        <end position="43"/>
    </location>
</feature>
<comment type="subcellular location">
    <subcellularLocation>
        <location evidence="1">Endomembrane system</location>
        <topology evidence="1">Multi-pass membrane protein</topology>
    </subcellularLocation>
</comment>
<feature type="domain" description="DUF202" evidence="6">
    <location>
        <begin position="19"/>
        <end position="81"/>
    </location>
</feature>
<keyword evidence="2 5" id="KW-0812">Transmembrane</keyword>
<organism evidence="7 8">
    <name type="scientific">Flavobacterium gillisiae</name>
    <dbReference type="NCBI Taxonomy" id="150146"/>
    <lineage>
        <taxon>Bacteria</taxon>
        <taxon>Pseudomonadati</taxon>
        <taxon>Bacteroidota</taxon>
        <taxon>Flavobacteriia</taxon>
        <taxon>Flavobacteriales</taxon>
        <taxon>Flavobacteriaceae</taxon>
        <taxon>Flavobacterium</taxon>
    </lineage>
</organism>
<dbReference type="EMBL" id="FNRD01000004">
    <property type="protein sequence ID" value="SEA41738.1"/>
    <property type="molecule type" value="Genomic_DNA"/>
</dbReference>
<evidence type="ECO:0000256" key="5">
    <source>
        <dbReference type="SAM" id="Phobius"/>
    </source>
</evidence>
<feature type="transmembrane region" description="Helical" evidence="5">
    <location>
        <begin position="55"/>
        <end position="77"/>
    </location>
</feature>
<dbReference type="RefSeq" id="WP_091087164.1">
    <property type="nucleotide sequence ID" value="NZ_FNRD01000004.1"/>
</dbReference>
<evidence type="ECO:0000313" key="7">
    <source>
        <dbReference type="EMBL" id="SEA41738.1"/>
    </source>
</evidence>
<proteinExistence type="predicted"/>
<evidence type="ECO:0000256" key="1">
    <source>
        <dbReference type="ARBA" id="ARBA00004127"/>
    </source>
</evidence>
<keyword evidence="8" id="KW-1185">Reference proteome</keyword>
<evidence type="ECO:0000313" key="8">
    <source>
        <dbReference type="Proteomes" id="UP000198951"/>
    </source>
</evidence>
<dbReference type="Pfam" id="PF02656">
    <property type="entry name" value="DUF202"/>
    <property type="match status" value="1"/>
</dbReference>
<evidence type="ECO:0000256" key="4">
    <source>
        <dbReference type="ARBA" id="ARBA00023136"/>
    </source>
</evidence>
<dbReference type="AlphaFoldDB" id="A0A1H4B118"/>
<evidence type="ECO:0000256" key="3">
    <source>
        <dbReference type="ARBA" id="ARBA00022989"/>
    </source>
</evidence>
<evidence type="ECO:0000259" key="6">
    <source>
        <dbReference type="Pfam" id="PF02656"/>
    </source>
</evidence>
<gene>
    <name evidence="7" type="ORF">SAMN05443667_104135</name>
</gene>
<dbReference type="STRING" id="150146.SAMN05443667_104135"/>
<dbReference type="OrthoDB" id="965828at2"/>
<sequence>MKETVNKDLILRERLALQRTTLANQTTVLAFIRTAMYFFVAGLSTRNLLAIENSLIIEVAFYAIAFVILILGLLNFFKHRKMITENRKHIGDYKLDYYE</sequence>
<accession>A0A1H4B118</accession>
<name>A0A1H4B118_9FLAO</name>
<protein>
    <submittedName>
        <fullName evidence="7">Putative membrane protein</fullName>
    </submittedName>
</protein>
<keyword evidence="3 5" id="KW-1133">Transmembrane helix</keyword>
<reference evidence="8" key="1">
    <citation type="submission" date="2016-10" db="EMBL/GenBank/DDBJ databases">
        <authorList>
            <person name="Varghese N."/>
            <person name="Submissions S."/>
        </authorList>
    </citation>
    <scope>NUCLEOTIDE SEQUENCE [LARGE SCALE GENOMIC DNA]</scope>
    <source>
        <strain evidence="8">DSM 22376</strain>
    </source>
</reference>
<keyword evidence="4 5" id="KW-0472">Membrane</keyword>
<evidence type="ECO:0000256" key="2">
    <source>
        <dbReference type="ARBA" id="ARBA00022692"/>
    </source>
</evidence>
<dbReference type="GO" id="GO:0012505">
    <property type="term" value="C:endomembrane system"/>
    <property type="evidence" value="ECO:0007669"/>
    <property type="project" value="UniProtKB-SubCell"/>
</dbReference>
<dbReference type="InterPro" id="IPR003807">
    <property type="entry name" value="DUF202"/>
</dbReference>